<reference evidence="1" key="1">
    <citation type="journal article" date="2023" name="G3 (Bethesda)">
        <title>A reference genome for the long-term kleptoplast-retaining sea slug Elysia crispata morphotype clarki.</title>
        <authorList>
            <person name="Eastman K.E."/>
            <person name="Pendleton A.L."/>
            <person name="Shaikh M.A."/>
            <person name="Suttiyut T."/>
            <person name="Ogas R."/>
            <person name="Tomko P."/>
            <person name="Gavelis G."/>
            <person name="Widhalm J.R."/>
            <person name="Wisecaver J.H."/>
        </authorList>
    </citation>
    <scope>NUCLEOTIDE SEQUENCE</scope>
    <source>
        <strain evidence="1">ECLA1</strain>
    </source>
</reference>
<gene>
    <name evidence="1" type="ORF">RRG08_000886</name>
</gene>
<evidence type="ECO:0000313" key="1">
    <source>
        <dbReference type="EMBL" id="KAK3748654.1"/>
    </source>
</evidence>
<dbReference type="Proteomes" id="UP001283361">
    <property type="component" value="Unassembled WGS sequence"/>
</dbReference>
<sequence>MNGPTLVNFERKELLVHNYIAARKSAVRPGRCFCHEYGRKAQFLVICSGTTYLNLTTGFSLQLRLPSVSLGYVFLTSIIGATVAGDRGFILGVFMSVKDLALGITSDRLSYSWVVVKAGF</sequence>
<organism evidence="1 2">
    <name type="scientific">Elysia crispata</name>
    <name type="common">lettuce slug</name>
    <dbReference type="NCBI Taxonomy" id="231223"/>
    <lineage>
        <taxon>Eukaryota</taxon>
        <taxon>Metazoa</taxon>
        <taxon>Spiralia</taxon>
        <taxon>Lophotrochozoa</taxon>
        <taxon>Mollusca</taxon>
        <taxon>Gastropoda</taxon>
        <taxon>Heterobranchia</taxon>
        <taxon>Euthyneura</taxon>
        <taxon>Panpulmonata</taxon>
        <taxon>Sacoglossa</taxon>
        <taxon>Placobranchoidea</taxon>
        <taxon>Plakobranchidae</taxon>
        <taxon>Elysia</taxon>
    </lineage>
</organism>
<accession>A0AAE0YKD4</accession>
<protein>
    <submittedName>
        <fullName evidence="1">Uncharacterized protein</fullName>
    </submittedName>
</protein>
<comment type="caution">
    <text evidence="1">The sequence shown here is derived from an EMBL/GenBank/DDBJ whole genome shotgun (WGS) entry which is preliminary data.</text>
</comment>
<evidence type="ECO:0000313" key="2">
    <source>
        <dbReference type="Proteomes" id="UP001283361"/>
    </source>
</evidence>
<dbReference type="EMBL" id="JAWDGP010006002">
    <property type="protein sequence ID" value="KAK3748654.1"/>
    <property type="molecule type" value="Genomic_DNA"/>
</dbReference>
<proteinExistence type="predicted"/>
<keyword evidence="2" id="KW-1185">Reference proteome</keyword>
<dbReference type="AlphaFoldDB" id="A0AAE0YKD4"/>
<name>A0AAE0YKD4_9GAST</name>